<accession>A0A9J6RJE8</accession>
<comment type="function">
    <text evidence="1">Kinase involved in the biosynthesis of the core oligosaccharide region of lipopolysaccharide (LPS). Catalyzes the phosphorylation of heptose I (HepI), the first heptose added to the Kdo2-lipid A module.</text>
</comment>
<keyword evidence="1 3" id="KW-0418">Kinase</keyword>
<name>A0A9J6RJE8_9GAMM</name>
<comment type="similarity">
    <text evidence="1">Belongs to the protein kinase superfamily. KdkA/rfaP family.</text>
</comment>
<dbReference type="NCBIfam" id="NF011703">
    <property type="entry name" value="PRK15123.1"/>
    <property type="match status" value="1"/>
</dbReference>
<dbReference type="Pfam" id="PF06293">
    <property type="entry name" value="Kdo"/>
    <property type="match status" value="1"/>
</dbReference>
<reference evidence="3 4" key="1">
    <citation type="submission" date="2022-12" db="EMBL/GenBank/DDBJ databases">
        <title>Dasania phycosphaerae sp. nov., isolated from particulate material of the south coast of Korea.</title>
        <authorList>
            <person name="Jiang Y."/>
        </authorList>
    </citation>
    <scope>NUCLEOTIDE SEQUENCE [LARGE SCALE GENOMIC DNA]</scope>
    <source>
        <strain evidence="3 4">GY-19</strain>
    </source>
</reference>
<dbReference type="GO" id="GO:0009244">
    <property type="term" value="P:lipopolysaccharide core region biosynthetic process"/>
    <property type="evidence" value="ECO:0007669"/>
    <property type="project" value="UniProtKB-UniRule"/>
</dbReference>
<dbReference type="GO" id="GO:0016301">
    <property type="term" value="F:kinase activity"/>
    <property type="evidence" value="ECO:0007669"/>
    <property type="project" value="UniProtKB-UniRule"/>
</dbReference>
<keyword evidence="1" id="KW-0547">Nucleotide-binding</keyword>
<evidence type="ECO:0000313" key="3">
    <source>
        <dbReference type="EMBL" id="MCZ0864540.1"/>
    </source>
</evidence>
<dbReference type="RefSeq" id="WP_258330694.1">
    <property type="nucleotide sequence ID" value="NZ_JAPTGG010000003.1"/>
</dbReference>
<dbReference type="EMBL" id="JAPTGG010000003">
    <property type="protein sequence ID" value="MCZ0864540.1"/>
    <property type="molecule type" value="Genomic_DNA"/>
</dbReference>
<dbReference type="AlphaFoldDB" id="A0A9J6RJE8"/>
<dbReference type="PIRSF" id="PIRSF037318">
    <property type="entry name" value="RfaP"/>
    <property type="match status" value="1"/>
</dbReference>
<keyword evidence="1" id="KW-0448">Lipopolysaccharide biosynthesis</keyword>
<dbReference type="EC" id="2.7.1.-" evidence="1"/>
<comment type="pathway">
    <text evidence="1">Bacterial outer membrane biogenesis; LPS core biosynthesis.</text>
</comment>
<keyword evidence="4" id="KW-1185">Reference proteome</keyword>
<sequence length="270" mass="30697">MELYLRGDIEQAWGDSDPFQEVEKLQGDIYRNKEGRVTLQTQINGKSFFVKIHRGIGWKEIFKNLLQLRLPIIGASNEFAAAEKLAALGVDTLTTAAFGKKGINPAKQHSFILTDDLSNTISLEDYCADWKNNPPSFAHKKALIALLAKVSRIMHGAGINHRDYYICHFLLEKNSLADLSSPQCYLIDLHRAQLRKKTPQRWAIKDIAGLYFSAMDIGLTKRDCLRFIKIYSGQASLKNLNVSFWRAVNDKALALYQKDHGQPSPCEKWW</sequence>
<keyword evidence="1" id="KW-0067">ATP-binding</keyword>
<evidence type="ECO:0000313" key="4">
    <source>
        <dbReference type="Proteomes" id="UP001069090"/>
    </source>
</evidence>
<protein>
    <recommendedName>
        <fullName evidence="1">Lipopolysaccharide core heptose(I) kinase</fullName>
        <ecNumber evidence="1">2.7.1.-</ecNumber>
    </recommendedName>
</protein>
<feature type="active site" evidence="2">
    <location>
        <position position="163"/>
    </location>
</feature>
<keyword evidence="1 3" id="KW-0808">Transferase</keyword>
<proteinExistence type="inferred from homology"/>
<dbReference type="GO" id="GO:0005524">
    <property type="term" value="F:ATP binding"/>
    <property type="evidence" value="ECO:0007669"/>
    <property type="project" value="UniProtKB-UniRule"/>
</dbReference>
<organism evidence="3 4">
    <name type="scientific">Dasania phycosphaerae</name>
    <dbReference type="NCBI Taxonomy" id="2950436"/>
    <lineage>
        <taxon>Bacteria</taxon>
        <taxon>Pseudomonadati</taxon>
        <taxon>Pseudomonadota</taxon>
        <taxon>Gammaproteobacteria</taxon>
        <taxon>Cellvibrionales</taxon>
        <taxon>Spongiibacteraceae</taxon>
        <taxon>Dasania</taxon>
    </lineage>
</organism>
<evidence type="ECO:0000256" key="2">
    <source>
        <dbReference type="PIRSR" id="PIRSR037318-50"/>
    </source>
</evidence>
<dbReference type="InterPro" id="IPR017172">
    <property type="entry name" value="Lsacc_core_hep_kinase_RfaP"/>
</dbReference>
<comment type="caution">
    <text evidence="3">The sequence shown here is derived from an EMBL/GenBank/DDBJ whole genome shotgun (WGS) entry which is preliminary data.</text>
</comment>
<dbReference type="SUPFAM" id="SSF56112">
    <property type="entry name" value="Protein kinase-like (PK-like)"/>
    <property type="match status" value="1"/>
</dbReference>
<evidence type="ECO:0000256" key="1">
    <source>
        <dbReference type="PIRNR" id="PIRNR037318"/>
    </source>
</evidence>
<dbReference type="Proteomes" id="UP001069090">
    <property type="component" value="Unassembled WGS sequence"/>
</dbReference>
<gene>
    <name evidence="3" type="primary">rfaP</name>
    <name evidence="3" type="ORF">O0V09_04975</name>
</gene>
<dbReference type="InterPro" id="IPR011009">
    <property type="entry name" value="Kinase-like_dom_sf"/>
</dbReference>